<dbReference type="InterPro" id="IPR042538">
    <property type="entry name" value="Nucleoporin_Nup155_C_3"/>
</dbReference>
<comment type="caution">
    <text evidence="7">The sequence shown here is derived from an EMBL/GenBank/DDBJ whole genome shotgun (WGS) entry which is preliminary data.</text>
</comment>
<dbReference type="InterPro" id="IPR014908">
    <property type="entry name" value="Nucleoporin_Nup133/Nup155_N"/>
</dbReference>
<feature type="domain" description="Nucleoporin Nup133/Nup155-like N-terminal" evidence="6">
    <location>
        <begin position="80"/>
        <end position="465"/>
    </location>
</feature>
<dbReference type="Proteomes" id="UP001378592">
    <property type="component" value="Unassembled WGS sequence"/>
</dbReference>
<reference evidence="7 8" key="1">
    <citation type="submission" date="2024-03" db="EMBL/GenBank/DDBJ databases">
        <title>The genome assembly and annotation of the cricket Gryllus longicercus Weissman &amp; Gray.</title>
        <authorList>
            <person name="Szrajer S."/>
            <person name="Gray D."/>
            <person name="Ylla G."/>
        </authorList>
    </citation>
    <scope>NUCLEOTIDE SEQUENCE [LARGE SCALE GENOMIC DNA]</scope>
    <source>
        <strain evidence="7">DAG 2021-001</strain>
        <tissue evidence="7">Whole body minus gut</tissue>
    </source>
</reference>
<dbReference type="InterPro" id="IPR004870">
    <property type="entry name" value="Nucleoporin_Nup155"/>
</dbReference>
<accession>A0AAN9Z5K8</accession>
<evidence type="ECO:0000313" key="7">
    <source>
        <dbReference type="EMBL" id="KAK7865441.1"/>
    </source>
</evidence>
<protein>
    <recommendedName>
        <fullName evidence="9">Nuclear pore complex protein Nup155</fullName>
    </recommendedName>
</protein>
<evidence type="ECO:0000256" key="1">
    <source>
        <dbReference type="ARBA" id="ARBA00004123"/>
    </source>
</evidence>
<dbReference type="Gene3D" id="1.20.58.1780">
    <property type="match status" value="1"/>
</dbReference>
<evidence type="ECO:0000259" key="6">
    <source>
        <dbReference type="Pfam" id="PF08801"/>
    </source>
</evidence>
<dbReference type="PANTHER" id="PTHR10350">
    <property type="entry name" value="NUCLEAR PORE COMPLEX PROTEIN NUP155"/>
    <property type="match status" value="1"/>
</dbReference>
<dbReference type="GO" id="GO:0006606">
    <property type="term" value="P:protein import into nucleus"/>
    <property type="evidence" value="ECO:0007669"/>
    <property type="project" value="TreeGrafter"/>
</dbReference>
<evidence type="ECO:0000259" key="5">
    <source>
        <dbReference type="Pfam" id="PF03177"/>
    </source>
</evidence>
<name>A0AAN9Z5K8_9ORTH</name>
<sequence length="1368" mass="152085">MSLLTSTVMERIPPVDPFRIHLESLELAGKVLEKHMVADNSIPTFLDITQINATGGPTVSGQADSDYPNIPGISDVKLMSTLSKLPLPPEVMEHFGHMQCRCNMGLFTEISRAWLTIDTDIYVWTYEHGSDVAYFDGVGETIVSVGLAKPKPGIFNNFVRYLLVLTTTVEVVVLGVTFSNTKEGPLGVLEEMHLIPDPVFVVPTDGVTMTTTTCTESGRIFMGGVDGNLYEIVYQAESGWFGKRCKKVNHSTGTLSFLVPSFVSYAFTEEDQIVQISVDNSRNILYTLSEKGTVTVYDLGSDGKSMRRITSVSQNTIVQCAFQLVKTLDVSVFRPIVCVCPVEASESPYLNFVLVTQTGVRMYYTTSGVLNPPSLRPYTAELLHVRLPPGFAANSLPNRPSNVHMATYKKGTLVLVSSPGGDKDMVWCLNNDLYPFQSYIADLQTVLTLDGTAWALEEVKGQDAQAFLTCLKNTSQHSVPIASSMSVPSQPIMVADPPLMVRQHMEPPRKYIAFTSQGIEILLKLRPVDVLKQLLLDSHGPDGPAVQRFFKEIREDQACACALILACQDSTQNGQIIDWASRAFFLYGGEPKNLVENPTNPAASTSFQYSMQGGFNPTTVSTPVHGAQIPQPRNLNQQSFSSPQSFGGNVSMHGYTTPYSPRTPQSPAQAALSTSVIDGSIGLVNFSAKHNALYIYVGRVLGPIWNMRAVHVTTTDNNINFICSNLTREDCVWILGHLHTLQSFLNKNGPFSLLNAQGLSRRVEETPSQSRSRYTSRDALQEEKRSLDAFKGFVTHTCEVLGLWKILCEHQFHVVADALTKDHQNQLLAASFRNLILVGHELCSVLLTALINSYLNDNASVDSIIAKLREVCPHLYRTEDAACSKAYRMIQSAKATQNQEEKLAKLSCALQLCKEVAPHINLPYICQWFFQSQHYEGILELCVTCALKLDPKDMASHYYNNNEPAGDEEGYRAYVDRVQCYKEITSVLDLLHTQNDSAQLLKLVHAALATEDELLHVAIYDWMLNKNLLSDLAVATQPSYAKYLNRRCEQGQDSVQMNDLLWKYYEKNENHAAAAKILLKLATTQGNSVALTQRIAYLARAVMCMRSDKVGCAPHLGVFLRELEDKIEVARLQQQILDAINNKPASSRTGEAITKLNSGLLDITALYENFAEPFGLWESKLAIIHCSGHHDQGLIEHVWQNIIDSELQNSKLRNSDDRMALVLSKVKSLGEEYSLSPRCFPVAFLVQNLELQCCRLGAEKKQVYQLMLSLGVHLAKLIQIYDTIVSENDISWFKNGGEFYVIEVVAYLIDEFISNPRLVPCAEKRLIATKAGDLLTKCLTLLYTKPGSPLIERLQGVQARLNRFSNEL</sequence>
<dbReference type="FunFam" id="1.25.40.440:FF:000001">
    <property type="entry name" value="Nuclear pore complex subunit"/>
    <property type="match status" value="1"/>
</dbReference>
<dbReference type="Gene3D" id="1.25.40.440">
    <property type="entry name" value="Nucleoporin, helical domain, central subdomain"/>
    <property type="match status" value="1"/>
</dbReference>
<keyword evidence="4" id="KW-0539">Nucleus</keyword>
<dbReference type="GO" id="GO:0044611">
    <property type="term" value="C:nuclear pore inner ring"/>
    <property type="evidence" value="ECO:0007669"/>
    <property type="project" value="TreeGrafter"/>
</dbReference>
<dbReference type="Gene3D" id="1.25.40.450">
    <property type="entry name" value="Nucleoporin, helical domain, N-terminal subdomain"/>
    <property type="match status" value="1"/>
</dbReference>
<dbReference type="GO" id="GO:0017056">
    <property type="term" value="F:structural constituent of nuclear pore"/>
    <property type="evidence" value="ECO:0007669"/>
    <property type="project" value="InterPro"/>
</dbReference>
<evidence type="ECO:0000313" key="8">
    <source>
        <dbReference type="Proteomes" id="UP001378592"/>
    </source>
</evidence>
<dbReference type="InterPro" id="IPR007187">
    <property type="entry name" value="Nucleoporin_Nup133/Nup155_C"/>
</dbReference>
<dbReference type="GO" id="GO:0006405">
    <property type="term" value="P:RNA export from nucleus"/>
    <property type="evidence" value="ECO:0007669"/>
    <property type="project" value="TreeGrafter"/>
</dbReference>
<evidence type="ECO:0008006" key="9">
    <source>
        <dbReference type="Google" id="ProtNLM"/>
    </source>
</evidence>
<dbReference type="GO" id="GO:0036228">
    <property type="term" value="P:protein localization to nuclear inner membrane"/>
    <property type="evidence" value="ECO:0007669"/>
    <property type="project" value="TreeGrafter"/>
</dbReference>
<keyword evidence="3" id="KW-0813">Transport</keyword>
<dbReference type="Pfam" id="PF08801">
    <property type="entry name" value="Nucleoporin_N"/>
    <property type="match status" value="1"/>
</dbReference>
<organism evidence="7 8">
    <name type="scientific">Gryllus longicercus</name>
    <dbReference type="NCBI Taxonomy" id="2509291"/>
    <lineage>
        <taxon>Eukaryota</taxon>
        <taxon>Metazoa</taxon>
        <taxon>Ecdysozoa</taxon>
        <taxon>Arthropoda</taxon>
        <taxon>Hexapoda</taxon>
        <taxon>Insecta</taxon>
        <taxon>Pterygota</taxon>
        <taxon>Neoptera</taxon>
        <taxon>Polyneoptera</taxon>
        <taxon>Orthoptera</taxon>
        <taxon>Ensifera</taxon>
        <taxon>Gryllidea</taxon>
        <taxon>Grylloidea</taxon>
        <taxon>Gryllidae</taxon>
        <taxon>Gryllinae</taxon>
        <taxon>Gryllus</taxon>
    </lineage>
</organism>
<keyword evidence="8" id="KW-1185">Reference proteome</keyword>
<evidence type="ECO:0000256" key="4">
    <source>
        <dbReference type="ARBA" id="ARBA00023242"/>
    </source>
</evidence>
<dbReference type="Pfam" id="PF03177">
    <property type="entry name" value="Nucleoporin_C"/>
    <property type="match status" value="1"/>
</dbReference>
<comment type="subcellular location">
    <subcellularLocation>
        <location evidence="1">Nucleus</location>
    </subcellularLocation>
</comment>
<comment type="similarity">
    <text evidence="2">Belongs to the non-repetitive/WGA-negative nucleoporin family.</text>
</comment>
<dbReference type="InterPro" id="IPR042537">
    <property type="entry name" value="Nucleoporin_Nup155_C_2"/>
</dbReference>
<dbReference type="GO" id="GO:0000972">
    <property type="term" value="P:transcription-dependent tethering of RNA polymerase II gene DNA at nuclear periphery"/>
    <property type="evidence" value="ECO:0007669"/>
    <property type="project" value="TreeGrafter"/>
</dbReference>
<proteinExistence type="inferred from homology"/>
<feature type="domain" description="Nucleoporin Nup133/Nup155-like C-terminal" evidence="5">
    <location>
        <begin position="687"/>
        <end position="1317"/>
    </location>
</feature>
<dbReference type="PANTHER" id="PTHR10350:SF6">
    <property type="entry name" value="NUCLEAR PORE COMPLEX PROTEIN NUP155"/>
    <property type="match status" value="1"/>
</dbReference>
<dbReference type="InterPro" id="IPR042533">
    <property type="entry name" value="Nucleoporin_Nup155_C_1"/>
</dbReference>
<dbReference type="EMBL" id="JAZDUA010000177">
    <property type="protein sequence ID" value="KAK7865441.1"/>
    <property type="molecule type" value="Genomic_DNA"/>
</dbReference>
<gene>
    <name evidence="7" type="ORF">R5R35_012799</name>
</gene>
<dbReference type="Gene3D" id="1.20.120.1880">
    <property type="entry name" value="Nucleoporin, helical C-terminal domain"/>
    <property type="match status" value="1"/>
</dbReference>
<dbReference type="SUPFAM" id="SSF82171">
    <property type="entry name" value="DPP6 N-terminal domain-like"/>
    <property type="match status" value="1"/>
</dbReference>
<evidence type="ECO:0000256" key="2">
    <source>
        <dbReference type="ARBA" id="ARBA00007373"/>
    </source>
</evidence>
<evidence type="ECO:0000256" key="3">
    <source>
        <dbReference type="ARBA" id="ARBA00022448"/>
    </source>
</evidence>